<dbReference type="Proteomes" id="UP001055811">
    <property type="component" value="Linkage Group LG09"/>
</dbReference>
<keyword evidence="2" id="KW-1185">Reference proteome</keyword>
<dbReference type="EMBL" id="CM042017">
    <property type="protein sequence ID" value="KAI3689852.1"/>
    <property type="molecule type" value="Genomic_DNA"/>
</dbReference>
<evidence type="ECO:0000313" key="2">
    <source>
        <dbReference type="Proteomes" id="UP001055811"/>
    </source>
</evidence>
<proteinExistence type="predicted"/>
<comment type="caution">
    <text evidence="1">The sequence shown here is derived from an EMBL/GenBank/DDBJ whole genome shotgun (WGS) entry which is preliminary data.</text>
</comment>
<sequence>MSWSMGLGNWVEGFPLYAWTLTAFKKVVTLYGTVMSMDDDLEEQRSYGRVCVNSTNSSYIWDTIVVSINGRDFSSTNVSNFQSHENESEFGKECGEGEDGSDSEEVDEDVQLDNIILNMAGRGGSSDSQEINKNGRGDVHSTTDYFSQGAPMKNKADVGLNEGNAWNSCNSKVGSKPLGFKGVRFHSQIRETLKWDNEWWKGWVGCFTWLGTGGGLAQSAFSDKGNSKEKL</sequence>
<accession>A0ACB8YWF3</accession>
<name>A0ACB8YWF3_CICIN</name>
<organism evidence="1 2">
    <name type="scientific">Cichorium intybus</name>
    <name type="common">Chicory</name>
    <dbReference type="NCBI Taxonomy" id="13427"/>
    <lineage>
        <taxon>Eukaryota</taxon>
        <taxon>Viridiplantae</taxon>
        <taxon>Streptophyta</taxon>
        <taxon>Embryophyta</taxon>
        <taxon>Tracheophyta</taxon>
        <taxon>Spermatophyta</taxon>
        <taxon>Magnoliopsida</taxon>
        <taxon>eudicotyledons</taxon>
        <taxon>Gunneridae</taxon>
        <taxon>Pentapetalae</taxon>
        <taxon>asterids</taxon>
        <taxon>campanulids</taxon>
        <taxon>Asterales</taxon>
        <taxon>Asteraceae</taxon>
        <taxon>Cichorioideae</taxon>
        <taxon>Cichorieae</taxon>
        <taxon>Cichoriinae</taxon>
        <taxon>Cichorium</taxon>
    </lineage>
</organism>
<reference evidence="2" key="1">
    <citation type="journal article" date="2022" name="Mol. Ecol. Resour.">
        <title>The genomes of chicory, endive, great burdock and yacon provide insights into Asteraceae palaeo-polyploidization history and plant inulin production.</title>
        <authorList>
            <person name="Fan W."/>
            <person name="Wang S."/>
            <person name="Wang H."/>
            <person name="Wang A."/>
            <person name="Jiang F."/>
            <person name="Liu H."/>
            <person name="Zhao H."/>
            <person name="Xu D."/>
            <person name="Zhang Y."/>
        </authorList>
    </citation>
    <scope>NUCLEOTIDE SEQUENCE [LARGE SCALE GENOMIC DNA]</scope>
    <source>
        <strain evidence="2">cv. Punajuju</strain>
    </source>
</reference>
<gene>
    <name evidence="1" type="ORF">L2E82_47822</name>
</gene>
<evidence type="ECO:0000313" key="1">
    <source>
        <dbReference type="EMBL" id="KAI3689852.1"/>
    </source>
</evidence>
<reference evidence="1 2" key="2">
    <citation type="journal article" date="2022" name="Mol. Ecol. Resour.">
        <title>The genomes of chicory, endive, great burdock and yacon provide insights into Asteraceae paleo-polyploidization history and plant inulin production.</title>
        <authorList>
            <person name="Fan W."/>
            <person name="Wang S."/>
            <person name="Wang H."/>
            <person name="Wang A."/>
            <person name="Jiang F."/>
            <person name="Liu H."/>
            <person name="Zhao H."/>
            <person name="Xu D."/>
            <person name="Zhang Y."/>
        </authorList>
    </citation>
    <scope>NUCLEOTIDE SEQUENCE [LARGE SCALE GENOMIC DNA]</scope>
    <source>
        <strain evidence="2">cv. Punajuju</strain>
        <tissue evidence="1">Leaves</tissue>
    </source>
</reference>
<protein>
    <submittedName>
        <fullName evidence="1">Uncharacterized protein</fullName>
    </submittedName>
</protein>